<reference evidence="2" key="1">
    <citation type="submission" date="2017-05" db="UniProtKB">
        <authorList>
            <consortium name="EnsemblMetazoa"/>
        </authorList>
    </citation>
    <scope>IDENTIFICATION</scope>
</reference>
<name>A0A1X7TEH6_AMPQE</name>
<evidence type="ECO:0000256" key="1">
    <source>
        <dbReference type="SAM" id="Coils"/>
    </source>
</evidence>
<dbReference type="AlphaFoldDB" id="A0A1X7TEH6"/>
<feature type="coiled-coil region" evidence="1">
    <location>
        <begin position="11"/>
        <end position="120"/>
    </location>
</feature>
<dbReference type="InParanoid" id="A0A1X7TEH6"/>
<keyword evidence="1" id="KW-0175">Coiled coil</keyword>
<dbReference type="EnsemblMetazoa" id="Aqu2.1.13039_001">
    <property type="protein sequence ID" value="Aqu2.1.13039_001"/>
    <property type="gene ID" value="Aqu2.1.13039"/>
</dbReference>
<evidence type="ECO:0000313" key="2">
    <source>
        <dbReference type="EnsemblMetazoa" id="Aqu2.1.13039_001"/>
    </source>
</evidence>
<protein>
    <submittedName>
        <fullName evidence="2">Uncharacterized protein</fullName>
    </submittedName>
</protein>
<accession>A0A1X7TEH6</accession>
<organism evidence="2">
    <name type="scientific">Amphimedon queenslandica</name>
    <name type="common">Sponge</name>
    <dbReference type="NCBI Taxonomy" id="400682"/>
    <lineage>
        <taxon>Eukaryota</taxon>
        <taxon>Metazoa</taxon>
        <taxon>Porifera</taxon>
        <taxon>Demospongiae</taxon>
        <taxon>Heteroscleromorpha</taxon>
        <taxon>Haplosclerida</taxon>
        <taxon>Niphatidae</taxon>
        <taxon>Amphimedon</taxon>
    </lineage>
</organism>
<sequence length="136" mass="16715">MIFKIVFIGGKKEKEKKSEDLIKQVKESDKKYKNLKCHSKFQTDHSKLQTDHIKLKNDYSKLRDKRNQLQIDNNRLMRDMDKINDKLHGYEAEERRRLKRQRQEEKLEEEINIKRQVRIEEIERAKVRDEMVNNLY</sequence>
<proteinExistence type="predicted"/>